<keyword evidence="1" id="KW-0805">Transcription regulation</keyword>
<sequence>MAHACPYTVTVGAYLLGALCAQENDEFRQHAKVCPDCEREIAELTPTARCWRHSRPRHTQPADTPAERIRTGGGWLGHHQARRSARAHIDTRRNVRDEYRHGAERGDVYYWRGGCCVGGL</sequence>
<gene>
    <name evidence="3" type="ORF">DMH04_52285</name>
</gene>
<organism evidence="3 4">
    <name type="scientific">Kibdelosporangium aridum</name>
    <dbReference type="NCBI Taxonomy" id="2030"/>
    <lineage>
        <taxon>Bacteria</taxon>
        <taxon>Bacillati</taxon>
        <taxon>Actinomycetota</taxon>
        <taxon>Actinomycetes</taxon>
        <taxon>Pseudonocardiales</taxon>
        <taxon>Pseudonocardiaceae</taxon>
        <taxon>Kibdelosporangium</taxon>
    </lineage>
</organism>
<comment type="caution">
    <text evidence="3">The sequence shown here is derived from an EMBL/GenBank/DDBJ whole genome shotgun (WGS) entry which is preliminary data.</text>
</comment>
<dbReference type="Proteomes" id="UP000287547">
    <property type="component" value="Unassembled WGS sequence"/>
</dbReference>
<evidence type="ECO:0000313" key="4">
    <source>
        <dbReference type="Proteomes" id="UP000287547"/>
    </source>
</evidence>
<reference evidence="3 4" key="1">
    <citation type="submission" date="2018-05" db="EMBL/GenBank/DDBJ databases">
        <title>Evolution of GPA BGCs.</title>
        <authorList>
            <person name="Waglechner N."/>
            <person name="Wright G.D."/>
        </authorList>
    </citation>
    <scope>NUCLEOTIDE SEQUENCE [LARGE SCALE GENOMIC DNA]</scope>
    <source>
        <strain evidence="3 4">A82846</strain>
    </source>
</reference>
<accession>A0A428Y8K4</accession>
<dbReference type="AlphaFoldDB" id="A0A428Y8K4"/>
<dbReference type="RefSeq" id="WP_125728578.1">
    <property type="nucleotide sequence ID" value="NZ_QHKI01000103.1"/>
</dbReference>
<name>A0A428Y8K4_KIBAR</name>
<dbReference type="EMBL" id="QHKI01000103">
    <property type="protein sequence ID" value="RSM63860.1"/>
    <property type="molecule type" value="Genomic_DNA"/>
</dbReference>
<protein>
    <submittedName>
        <fullName evidence="3">Uncharacterized protein</fullName>
    </submittedName>
</protein>
<evidence type="ECO:0000256" key="2">
    <source>
        <dbReference type="ARBA" id="ARBA00023163"/>
    </source>
</evidence>
<evidence type="ECO:0000256" key="1">
    <source>
        <dbReference type="ARBA" id="ARBA00023015"/>
    </source>
</evidence>
<dbReference type="OrthoDB" id="3697795at2"/>
<dbReference type="InterPro" id="IPR041916">
    <property type="entry name" value="Anti_sigma_zinc_sf"/>
</dbReference>
<evidence type="ECO:0000313" key="3">
    <source>
        <dbReference type="EMBL" id="RSM63860.1"/>
    </source>
</evidence>
<proteinExistence type="predicted"/>
<keyword evidence="2" id="KW-0804">Transcription</keyword>
<dbReference type="Gene3D" id="1.10.10.1320">
    <property type="entry name" value="Anti-sigma factor, zinc-finger domain"/>
    <property type="match status" value="1"/>
</dbReference>